<feature type="region of interest" description="Disordered" evidence="1">
    <location>
        <begin position="1"/>
        <end position="110"/>
    </location>
</feature>
<evidence type="ECO:0000313" key="2">
    <source>
        <dbReference type="EMBL" id="MPC32092.1"/>
    </source>
</evidence>
<feature type="compositionally biased region" description="Basic and acidic residues" evidence="1">
    <location>
        <begin position="94"/>
        <end position="110"/>
    </location>
</feature>
<organism evidence="2 3">
    <name type="scientific">Portunus trituberculatus</name>
    <name type="common">Swimming crab</name>
    <name type="synonym">Neptunus trituberculatus</name>
    <dbReference type="NCBI Taxonomy" id="210409"/>
    <lineage>
        <taxon>Eukaryota</taxon>
        <taxon>Metazoa</taxon>
        <taxon>Ecdysozoa</taxon>
        <taxon>Arthropoda</taxon>
        <taxon>Crustacea</taxon>
        <taxon>Multicrustacea</taxon>
        <taxon>Malacostraca</taxon>
        <taxon>Eumalacostraca</taxon>
        <taxon>Eucarida</taxon>
        <taxon>Decapoda</taxon>
        <taxon>Pleocyemata</taxon>
        <taxon>Brachyura</taxon>
        <taxon>Eubrachyura</taxon>
        <taxon>Portunoidea</taxon>
        <taxon>Portunidae</taxon>
        <taxon>Portuninae</taxon>
        <taxon>Portunus</taxon>
    </lineage>
</organism>
<gene>
    <name evidence="2" type="ORF">E2C01_025396</name>
</gene>
<dbReference type="EMBL" id="VSRR010002561">
    <property type="protein sequence ID" value="MPC32092.1"/>
    <property type="molecule type" value="Genomic_DNA"/>
</dbReference>
<evidence type="ECO:0000256" key="1">
    <source>
        <dbReference type="SAM" id="MobiDB-lite"/>
    </source>
</evidence>
<dbReference type="Proteomes" id="UP000324222">
    <property type="component" value="Unassembled WGS sequence"/>
</dbReference>
<accession>A0A5B7ED91</accession>
<evidence type="ECO:0000313" key="3">
    <source>
        <dbReference type="Proteomes" id="UP000324222"/>
    </source>
</evidence>
<feature type="compositionally biased region" description="Basic residues" evidence="1">
    <location>
        <begin position="58"/>
        <end position="73"/>
    </location>
</feature>
<name>A0A5B7ED91_PORTR</name>
<reference evidence="2 3" key="1">
    <citation type="submission" date="2019-05" db="EMBL/GenBank/DDBJ databases">
        <title>Another draft genome of Portunus trituberculatus and its Hox gene families provides insights of decapod evolution.</title>
        <authorList>
            <person name="Jeong J.-H."/>
            <person name="Song I."/>
            <person name="Kim S."/>
            <person name="Choi T."/>
            <person name="Kim D."/>
            <person name="Ryu S."/>
            <person name="Kim W."/>
        </authorList>
    </citation>
    <scope>NUCLEOTIDE SEQUENCE [LARGE SCALE GENOMIC DNA]</scope>
    <source>
        <tissue evidence="2">Muscle</tissue>
    </source>
</reference>
<protein>
    <submittedName>
        <fullName evidence="2">Uncharacterized protein</fullName>
    </submittedName>
</protein>
<proteinExistence type="predicted"/>
<sequence length="110" mass="12732">MYVQEQTERNAVIQLQQQQQQKQDHHRDHHQAHDNTTNTTTTTTTSSANNNDDNPTLRTRHPPKQRHKLTKGKTKAEIACGNHPRPHTFLASDLHADKLHQCSTERKTNR</sequence>
<feature type="compositionally biased region" description="Low complexity" evidence="1">
    <location>
        <begin position="34"/>
        <end position="56"/>
    </location>
</feature>
<dbReference type="AlphaFoldDB" id="A0A5B7ED91"/>
<comment type="caution">
    <text evidence="2">The sequence shown here is derived from an EMBL/GenBank/DDBJ whole genome shotgun (WGS) entry which is preliminary data.</text>
</comment>
<keyword evidence="3" id="KW-1185">Reference proteome</keyword>